<evidence type="ECO:0000313" key="2">
    <source>
        <dbReference type="Proteomes" id="UP000381693"/>
    </source>
</evidence>
<dbReference type="AlphaFoldDB" id="A0A5E6MCD7"/>
<evidence type="ECO:0000313" key="1">
    <source>
        <dbReference type="EMBL" id="VVM07205.1"/>
    </source>
</evidence>
<reference evidence="1" key="1">
    <citation type="submission" date="2019-09" db="EMBL/GenBank/DDBJ databases">
        <authorList>
            <person name="Cremers G."/>
        </authorList>
    </citation>
    <scope>NUCLEOTIDE SEQUENCE [LARGE SCALE GENOMIC DNA]</scope>
    <source>
        <strain evidence="1">3B</strain>
    </source>
</reference>
<gene>
    <name evidence="1" type="ORF">MAMC_01497</name>
</gene>
<protein>
    <recommendedName>
        <fullName evidence="3">DUF5069 domain-containing protein</fullName>
    </recommendedName>
</protein>
<organism evidence="1 2">
    <name type="scientific">Methylacidimicrobium cyclopophantes</name>
    <dbReference type="NCBI Taxonomy" id="1041766"/>
    <lineage>
        <taxon>Bacteria</taxon>
        <taxon>Pseudomonadati</taxon>
        <taxon>Verrucomicrobiota</taxon>
        <taxon>Methylacidimicrobium</taxon>
    </lineage>
</organism>
<accession>A0A5E6MCD7</accession>
<keyword evidence="2" id="KW-1185">Reference proteome</keyword>
<dbReference type="OrthoDB" id="191133at2"/>
<evidence type="ECO:0008006" key="3">
    <source>
        <dbReference type="Google" id="ProtNLM"/>
    </source>
</evidence>
<dbReference type="EMBL" id="CABFUZ020000151">
    <property type="protein sequence ID" value="VVM07205.1"/>
    <property type="molecule type" value="Genomic_DNA"/>
</dbReference>
<comment type="caution">
    <text evidence="1">The sequence shown here is derived from an EMBL/GenBank/DDBJ whole genome shotgun (WGS) entry which is preliminary data.</text>
</comment>
<dbReference type="Proteomes" id="UP000381693">
    <property type="component" value="Unassembled WGS sequence"/>
</dbReference>
<name>A0A5E6MCD7_9BACT</name>
<sequence length="146" mass="16082">MKLVPLISSGVAGPLGVLHLPRFWLKVVLAAKGMLAEGYPDCGKGFDKMTLDALGLDEAETLHYLRSELPSYPQFEAWILRKKGGKIEKATIIKHNCAVLGYIHDADTRRAIVSAAGLPDDGSIPDAVNLNNLDDWTEFHKWLKSQ</sequence>
<dbReference type="RefSeq" id="WP_142525487.1">
    <property type="nucleotide sequence ID" value="NZ_CABFUZ020000151.1"/>
</dbReference>
<proteinExistence type="predicted"/>